<accession>A0ACB8K127</accession>
<proteinExistence type="predicted"/>
<name>A0ACB8K127_CITSI</name>
<protein>
    <submittedName>
        <fullName evidence="1">Stomatal closure-related actin-binding protein 2</fullName>
    </submittedName>
</protein>
<reference evidence="2" key="1">
    <citation type="journal article" date="2023" name="Hortic. Res.">
        <title>A chromosome-level phased genome enabling allele-level studies in sweet orange: a case study on citrus Huanglongbing tolerance.</title>
        <authorList>
            <person name="Wu B."/>
            <person name="Yu Q."/>
            <person name="Deng Z."/>
            <person name="Duan Y."/>
            <person name="Luo F."/>
            <person name="Gmitter F. Jr."/>
        </authorList>
    </citation>
    <scope>NUCLEOTIDE SEQUENCE [LARGE SCALE GENOMIC DNA]</scope>
    <source>
        <strain evidence="2">cv. Valencia</strain>
    </source>
</reference>
<dbReference type="EMBL" id="CM039175">
    <property type="protein sequence ID" value="KAH9738834.1"/>
    <property type="molecule type" value="Genomic_DNA"/>
</dbReference>
<gene>
    <name evidence="1" type="ORF">KPL71_018923</name>
</gene>
<dbReference type="Proteomes" id="UP000829398">
    <property type="component" value="Chromosome 6"/>
</dbReference>
<evidence type="ECO:0000313" key="1">
    <source>
        <dbReference type="EMBL" id="KAH9738834.1"/>
    </source>
</evidence>
<organism evidence="1 2">
    <name type="scientific">Citrus sinensis</name>
    <name type="common">Sweet orange</name>
    <name type="synonym">Citrus aurantium var. sinensis</name>
    <dbReference type="NCBI Taxonomy" id="2711"/>
    <lineage>
        <taxon>Eukaryota</taxon>
        <taxon>Viridiplantae</taxon>
        <taxon>Streptophyta</taxon>
        <taxon>Embryophyta</taxon>
        <taxon>Tracheophyta</taxon>
        <taxon>Spermatophyta</taxon>
        <taxon>Magnoliopsida</taxon>
        <taxon>eudicotyledons</taxon>
        <taxon>Gunneridae</taxon>
        <taxon>Pentapetalae</taxon>
        <taxon>rosids</taxon>
        <taxon>malvids</taxon>
        <taxon>Sapindales</taxon>
        <taxon>Rutaceae</taxon>
        <taxon>Aurantioideae</taxon>
        <taxon>Citrus</taxon>
    </lineage>
</organism>
<sequence>MTKISPEIEEDVQAESLLSVSADVSFSSNCFPKYKLGPENQIVEESKEDSKGLSLKEVVEKETVQLSEQHKRLSVRDLASKFDKNLTAAAKLADEAKLRDVASLEGHVLLKKLRDALEALRGRMAGRTKEDVEKAISLVEALAVKLTQNEGELIQEKFEVKKLANFLKQASEDAKKLVNQEKSFACAEIESARAVVQRFGEALEEEEKNSPKSKTQVMDMEHELLALRTQIREKSVLSLKIQKELAMNKRAEENKSCLYVFDGSEALGSHLRIRPRSDTAPSLSKCSIQWYRVSLDGSQKEIISGASKLAYAPEPLDVGRVLQADILSNGQKITVTSAGPIESAAGLGSYVETLLRKSSSEFNVVISQMNGQDYSSHSNHCFNVGKLRIKLCRGWITKSREIYHTSMQLCGVRGDGNAAAKSLFWQARKGLSYVLTFESEKERNAAIMIARKHALDCNIMLAGPDDRV</sequence>
<comment type="caution">
    <text evidence="1">The sequence shown here is derived from an EMBL/GenBank/DDBJ whole genome shotgun (WGS) entry which is preliminary data.</text>
</comment>
<keyword evidence="2" id="KW-1185">Reference proteome</keyword>
<evidence type="ECO:0000313" key="2">
    <source>
        <dbReference type="Proteomes" id="UP000829398"/>
    </source>
</evidence>